<evidence type="ECO:0000256" key="4">
    <source>
        <dbReference type="ARBA" id="ARBA00022989"/>
    </source>
</evidence>
<keyword evidence="5 6" id="KW-0472">Membrane</keyword>
<gene>
    <name evidence="6" type="primary">mprF</name>
    <name evidence="7" type="ORF">OIT44_06075</name>
</gene>
<dbReference type="PANTHER" id="PTHR37693">
    <property type="entry name" value="PHOSPHATIDYLGLYCEROL LYSYLTRANSFERASE"/>
    <property type="match status" value="1"/>
</dbReference>
<keyword evidence="2" id="KW-1003">Cell membrane</keyword>
<feature type="transmembrane region" description="Helical" evidence="6">
    <location>
        <begin position="260"/>
        <end position="279"/>
    </location>
</feature>
<comment type="catalytic activity">
    <reaction evidence="6">
        <text>L-lysyl-tRNA(Lys) + a 1,2-diacyl-sn-glycero-3-phospho-(1'-sn-glycerol) = a 1,2-diacyl-sn-glycero-3-phospho-1'-(3'-O-L-lysyl)-sn-glycerol + tRNA(Lys)</text>
        <dbReference type="Rhea" id="RHEA:10668"/>
        <dbReference type="Rhea" id="RHEA-COMP:9696"/>
        <dbReference type="Rhea" id="RHEA-COMP:9697"/>
        <dbReference type="ChEBI" id="CHEBI:64716"/>
        <dbReference type="ChEBI" id="CHEBI:75792"/>
        <dbReference type="ChEBI" id="CHEBI:78442"/>
        <dbReference type="ChEBI" id="CHEBI:78529"/>
        <dbReference type="EC" id="2.3.2.3"/>
    </reaction>
</comment>
<feature type="transmembrane region" description="Helical" evidence="6">
    <location>
        <begin position="44"/>
        <end position="66"/>
    </location>
</feature>
<evidence type="ECO:0000256" key="6">
    <source>
        <dbReference type="RuleBase" id="RU363042"/>
    </source>
</evidence>
<feature type="transmembrane region" description="Helical" evidence="6">
    <location>
        <begin position="309"/>
        <end position="330"/>
    </location>
</feature>
<dbReference type="Proteomes" id="UP001526225">
    <property type="component" value="Unassembled WGS sequence"/>
</dbReference>
<keyword evidence="6" id="KW-0808">Transferase</keyword>
<dbReference type="EC" id="2.3.2.3" evidence="6"/>
<comment type="function">
    <text evidence="6">Catalyzes the transfer of a lysyl group from L-lysyl-tRNA(Lys) to membrane-bound phosphatidylglycerol (PG), which produces lysylphosphatidylglycerol (LPG), a major component of the bacterial membrane with a positive net charge. LPG synthesis contributes to bacterial virulence as it is involved in the resistance mechanism against cationic antimicrobial peptides (CAMP) produces by the host's immune system (defensins, cathelicidins) and by the competing microorganisms.</text>
</comment>
<keyword evidence="3 6" id="KW-0812">Transmembrane</keyword>
<organism evidence="7 8">
    <name type="scientific">Weissella ceti</name>
    <dbReference type="NCBI Taxonomy" id="759620"/>
    <lineage>
        <taxon>Bacteria</taxon>
        <taxon>Bacillati</taxon>
        <taxon>Bacillota</taxon>
        <taxon>Bacilli</taxon>
        <taxon>Lactobacillales</taxon>
        <taxon>Lactobacillaceae</taxon>
        <taxon>Weissella</taxon>
    </lineage>
</organism>
<protein>
    <recommendedName>
        <fullName evidence="6">Phosphatidylglycerol lysyltransferase</fullName>
        <ecNumber evidence="6">2.3.2.3</ecNumber>
    </recommendedName>
    <alternativeName>
        <fullName evidence="6">Lysylphosphatidylglycerol synthase</fullName>
    </alternativeName>
</protein>
<name>A0ABT3E5D0_9LACO</name>
<feature type="transmembrane region" description="Helical" evidence="6">
    <location>
        <begin position="155"/>
        <end position="177"/>
    </location>
</feature>
<reference evidence="7 8" key="1">
    <citation type="submission" date="2022-10" db="EMBL/GenBank/DDBJ databases">
        <title>Weissella fermenti sp. nov., isolated from fermented cabbage.</title>
        <authorList>
            <person name="Lee J.K."/>
            <person name="Baek J.H."/>
            <person name="Choi D.G."/>
            <person name="Kim J.M."/>
            <person name="Jeon C.O."/>
        </authorList>
    </citation>
    <scope>NUCLEOTIDE SEQUENCE [LARGE SCALE GENOMIC DNA]</scope>
    <source>
        <strain evidence="7 8">KACC 18534</strain>
    </source>
</reference>
<dbReference type="RefSeq" id="WP_213409197.1">
    <property type="nucleotide sequence ID" value="NZ_CP074441.1"/>
</dbReference>
<evidence type="ECO:0000313" key="8">
    <source>
        <dbReference type="Proteomes" id="UP001526225"/>
    </source>
</evidence>
<evidence type="ECO:0000313" key="7">
    <source>
        <dbReference type="EMBL" id="MCW0953625.1"/>
    </source>
</evidence>
<dbReference type="NCBIfam" id="TIGR00374">
    <property type="entry name" value="flippase-like domain"/>
    <property type="match status" value="1"/>
</dbReference>
<accession>A0ABT3E5D0</accession>
<keyword evidence="6" id="KW-0443">Lipid metabolism</keyword>
<evidence type="ECO:0000256" key="1">
    <source>
        <dbReference type="ARBA" id="ARBA00004651"/>
    </source>
</evidence>
<evidence type="ECO:0000256" key="5">
    <source>
        <dbReference type="ARBA" id="ARBA00023136"/>
    </source>
</evidence>
<dbReference type="EMBL" id="JAOZFE010000007">
    <property type="protein sequence ID" value="MCW0953625.1"/>
    <property type="molecule type" value="Genomic_DNA"/>
</dbReference>
<evidence type="ECO:0000256" key="2">
    <source>
        <dbReference type="ARBA" id="ARBA00022475"/>
    </source>
</evidence>
<proteinExistence type="inferred from homology"/>
<feature type="transmembrane region" description="Helical" evidence="6">
    <location>
        <begin position="227"/>
        <end position="253"/>
    </location>
</feature>
<comment type="similarity">
    <text evidence="6">Belongs to the LPG synthase family.</text>
</comment>
<dbReference type="InterPro" id="IPR022791">
    <property type="entry name" value="L-PG_synthase/AglD"/>
</dbReference>
<comment type="caution">
    <text evidence="7">The sequence shown here is derived from an EMBL/GenBank/DDBJ whole genome shotgun (WGS) entry which is preliminary data.</text>
</comment>
<dbReference type="PANTHER" id="PTHR37693:SF1">
    <property type="entry name" value="INTEGRAL MEMBRANE PROTEIN"/>
    <property type="match status" value="1"/>
</dbReference>
<feature type="transmembrane region" description="Helical" evidence="6">
    <location>
        <begin position="124"/>
        <end position="143"/>
    </location>
</feature>
<sequence>MSRRNLTIFVVMLLFGVLIFAWSFRDISLHQFMLDMQSANLWWLLVALLCMLAYLLLEAAVVKLFIDEEGQKLSWRDAIRVPMVEQLGNGITPFASGGQPMQLIALMQAGIDAGKAGSILTMKFIIYQGMIVVNFILALIVGYQYIHDKLQDWSTIVWFGFGMHVIVVAALLALMFLPRLTNWLVAVSFKLIGVFSKTKAAEWRPSVDEQIEGFHQESLVMKANLRYVVGASIITFIQLMFYYMIPYFILLALGAQDVDIILILALHILIVMVISLFPIPGGSGGAEVGFAVLFQQFLPTHAKLMLAMLLWRLITYYFGMFAGVVAFGIPTTRQKAQNQR</sequence>
<dbReference type="Pfam" id="PF03706">
    <property type="entry name" value="LPG_synthase_TM"/>
    <property type="match status" value="1"/>
</dbReference>
<keyword evidence="4 6" id="KW-1133">Transmembrane helix</keyword>
<evidence type="ECO:0000256" key="3">
    <source>
        <dbReference type="ARBA" id="ARBA00022692"/>
    </source>
</evidence>
<keyword evidence="8" id="KW-1185">Reference proteome</keyword>
<feature type="transmembrane region" description="Helical" evidence="6">
    <location>
        <begin position="6"/>
        <end position="24"/>
    </location>
</feature>
<comment type="subcellular location">
    <subcellularLocation>
        <location evidence="1 6">Cell membrane</location>
        <topology evidence="1 6">Multi-pass membrane protein</topology>
    </subcellularLocation>
</comment>
<keyword evidence="6" id="KW-0046">Antibiotic resistance</keyword>